<protein>
    <submittedName>
        <fullName evidence="1">Uncharacterized protein</fullName>
    </submittedName>
</protein>
<gene>
    <name evidence="1" type="ORF">F2Q68_00015803</name>
</gene>
<organism evidence="1 2">
    <name type="scientific">Brassica cretica</name>
    <name type="common">Mustard</name>
    <dbReference type="NCBI Taxonomy" id="69181"/>
    <lineage>
        <taxon>Eukaryota</taxon>
        <taxon>Viridiplantae</taxon>
        <taxon>Streptophyta</taxon>
        <taxon>Embryophyta</taxon>
        <taxon>Tracheophyta</taxon>
        <taxon>Spermatophyta</taxon>
        <taxon>Magnoliopsida</taxon>
        <taxon>eudicotyledons</taxon>
        <taxon>Gunneridae</taxon>
        <taxon>Pentapetalae</taxon>
        <taxon>rosids</taxon>
        <taxon>malvids</taxon>
        <taxon>Brassicales</taxon>
        <taxon>Brassicaceae</taxon>
        <taxon>Brassiceae</taxon>
        <taxon>Brassica</taxon>
    </lineage>
</organism>
<dbReference type="Proteomes" id="UP000712281">
    <property type="component" value="Unassembled WGS sequence"/>
</dbReference>
<reference evidence="1" key="1">
    <citation type="submission" date="2019-12" db="EMBL/GenBank/DDBJ databases">
        <title>Genome sequencing and annotation of Brassica cretica.</title>
        <authorList>
            <person name="Studholme D.J."/>
            <person name="Sarris P.F."/>
        </authorList>
    </citation>
    <scope>NUCLEOTIDE SEQUENCE</scope>
    <source>
        <strain evidence="1">PFS-001/15</strain>
        <tissue evidence="1">Leaf</tissue>
    </source>
</reference>
<proteinExistence type="predicted"/>
<dbReference type="EMBL" id="QGKW02001940">
    <property type="protein sequence ID" value="KAF2560085.1"/>
    <property type="molecule type" value="Genomic_DNA"/>
</dbReference>
<evidence type="ECO:0000313" key="1">
    <source>
        <dbReference type="EMBL" id="KAF2560085.1"/>
    </source>
</evidence>
<comment type="caution">
    <text evidence="1">The sequence shown here is derived from an EMBL/GenBank/DDBJ whole genome shotgun (WGS) entry which is preliminary data.</text>
</comment>
<sequence>MWEITQNAKNQIIFQKTNPIYHSLFFTFTLSAKHAADIREDKGINVCNDSSGDGYNDVPTRNIDGGSGLYVDYGNQQGRGFSGDLRIMAVWIGTGGDQDMQRMIAIKRAMVCDERWLLFARHVSGLKW</sequence>
<dbReference type="AlphaFoldDB" id="A0A8S9HNK3"/>
<name>A0A8S9HNK3_BRACR</name>
<evidence type="ECO:0000313" key="2">
    <source>
        <dbReference type="Proteomes" id="UP000712281"/>
    </source>
</evidence>
<accession>A0A8S9HNK3</accession>